<reference evidence="1 2" key="1">
    <citation type="submission" date="2024-02" db="EMBL/GenBank/DDBJ databases">
        <authorList>
            <person name="Nijsse B."/>
            <person name="Sprong H."/>
        </authorList>
    </citation>
    <scope>NUCLEOTIDE SEQUENCE [LARGE SCALE GENOMIC DNA]</scope>
    <source>
        <strain evidence="1">OB144</strain>
    </source>
</reference>
<evidence type="ECO:0000313" key="1">
    <source>
        <dbReference type="EMBL" id="CAK9120154.1"/>
    </source>
</evidence>
<protein>
    <submittedName>
        <fullName evidence="1">DUF4183 domain-containing protein</fullName>
    </submittedName>
</protein>
<keyword evidence="2" id="KW-1185">Reference proteome</keyword>
<proteinExistence type="predicted"/>
<sequence length="90" mass="9419">MFNYTPPGPINPAPINIKGGIKFDDADPVIDNTLNGRGTAASPLGIIQINGGDVTLTTPAYVKNVNFTTTQSATLTFASTSMVGGDDYRQ</sequence>
<dbReference type="EMBL" id="OZ018776">
    <property type="protein sequence ID" value="CAK9120154.1"/>
    <property type="molecule type" value="Genomic_DNA"/>
</dbReference>
<name>A0ABM9NAF8_RICHE</name>
<accession>A0ABM9NAF8</accession>
<organism evidence="1 2">
    <name type="scientific">Rickettsia helvetica</name>
    <dbReference type="NCBI Taxonomy" id="35789"/>
    <lineage>
        <taxon>Bacteria</taxon>
        <taxon>Pseudomonadati</taxon>
        <taxon>Pseudomonadota</taxon>
        <taxon>Alphaproteobacteria</taxon>
        <taxon>Rickettsiales</taxon>
        <taxon>Rickettsiaceae</taxon>
        <taxon>Rickettsieae</taxon>
        <taxon>Rickettsia</taxon>
        <taxon>spotted fever group</taxon>
    </lineage>
</organism>
<gene>
    <name evidence="1" type="ORF">OB144RH_01930</name>
</gene>
<dbReference type="RefSeq" id="WP_232203654.1">
    <property type="nucleotide sequence ID" value="NZ_OY974080.1"/>
</dbReference>
<dbReference type="Proteomes" id="UP001642485">
    <property type="component" value="Chromosome"/>
</dbReference>
<evidence type="ECO:0000313" key="2">
    <source>
        <dbReference type="Proteomes" id="UP001642485"/>
    </source>
</evidence>